<name>A0ABS0S8H3_9HYPH</name>
<dbReference type="Proteomes" id="UP000601789">
    <property type="component" value="Unassembled WGS sequence"/>
</dbReference>
<evidence type="ECO:0000313" key="3">
    <source>
        <dbReference type="Proteomes" id="UP000601789"/>
    </source>
</evidence>
<feature type="transmembrane region" description="Helical" evidence="1">
    <location>
        <begin position="35"/>
        <end position="56"/>
    </location>
</feature>
<keyword evidence="1" id="KW-1133">Transmembrane helix</keyword>
<dbReference type="EMBL" id="JADGMQ010000001">
    <property type="protein sequence ID" value="MBI1619552.1"/>
    <property type="molecule type" value="Genomic_DNA"/>
</dbReference>
<reference evidence="2 3" key="1">
    <citation type="submission" date="2020-10" db="EMBL/GenBank/DDBJ databases">
        <title>Aquamicrobium zhengzhouensis sp. nov., a exopolysaccharide producing bacterium isolated from farmland soil.</title>
        <authorList>
            <person name="Wang X."/>
        </authorList>
    </citation>
    <scope>NUCLEOTIDE SEQUENCE [LARGE SCALE GENOMIC DNA]</scope>
    <source>
        <strain evidence="3">cd-1</strain>
    </source>
</reference>
<evidence type="ECO:0000313" key="2">
    <source>
        <dbReference type="EMBL" id="MBI1619552.1"/>
    </source>
</evidence>
<keyword evidence="1" id="KW-0812">Transmembrane</keyword>
<proteinExistence type="predicted"/>
<keyword evidence="1" id="KW-0472">Membrane</keyword>
<evidence type="ECO:0008006" key="4">
    <source>
        <dbReference type="Google" id="ProtNLM"/>
    </source>
</evidence>
<gene>
    <name evidence="2" type="ORF">IOD40_02575</name>
</gene>
<organism evidence="2 3">
    <name type="scientific">Aquamicrobium zhengzhouense</name>
    <dbReference type="NCBI Taxonomy" id="2781738"/>
    <lineage>
        <taxon>Bacteria</taxon>
        <taxon>Pseudomonadati</taxon>
        <taxon>Pseudomonadota</taxon>
        <taxon>Alphaproteobacteria</taxon>
        <taxon>Hyphomicrobiales</taxon>
        <taxon>Phyllobacteriaceae</taxon>
        <taxon>Aquamicrobium</taxon>
    </lineage>
</organism>
<sequence length="253" mass="27934">MGGSSGQGHPLHSEATDTFEDYSPRRARRRLLARLGLLLVILVLVAAGISVAGRWYGKSLAMGGHTDETTVFQIELGSDVLRVPANMIRFEHARRHGAVAKLDLYMRWPQMDGFSLEARHAFNHENGSRELLFLSVEERMMSRDMSGRYEPIYKAMVSEPGRKGPAGLMVYSFPEGTGYVDELLVVENSDSAAPFVMRCLSGAQARDSLAPCERDIHLGRGLSLTYRMPASLASSWREVDAAVKEAAESFLAN</sequence>
<accession>A0ABS0S8H3</accession>
<dbReference type="RefSeq" id="WP_198473949.1">
    <property type="nucleotide sequence ID" value="NZ_JADGMQ010000001.1"/>
</dbReference>
<protein>
    <recommendedName>
        <fullName evidence="4">Transmembrane anchored protein</fullName>
    </recommendedName>
</protein>
<comment type="caution">
    <text evidence="2">The sequence shown here is derived from an EMBL/GenBank/DDBJ whole genome shotgun (WGS) entry which is preliminary data.</text>
</comment>
<keyword evidence="3" id="KW-1185">Reference proteome</keyword>
<evidence type="ECO:0000256" key="1">
    <source>
        <dbReference type="SAM" id="Phobius"/>
    </source>
</evidence>